<feature type="region of interest" description="Disordered" evidence="2">
    <location>
        <begin position="1337"/>
        <end position="1390"/>
    </location>
</feature>
<proteinExistence type="predicted"/>
<dbReference type="HOGENOM" id="CLU_230962_0_0_1"/>
<keyword evidence="4" id="KW-1185">Reference proteome</keyword>
<protein>
    <submittedName>
        <fullName evidence="3">Uncharacterized protein</fullName>
    </submittedName>
</protein>
<feature type="compositionally biased region" description="Low complexity" evidence="2">
    <location>
        <begin position="1195"/>
        <end position="1208"/>
    </location>
</feature>
<organism evidence="3 4">
    <name type="scientific">Rhodnius prolixus</name>
    <name type="common">Triatomid bug</name>
    <dbReference type="NCBI Taxonomy" id="13249"/>
    <lineage>
        <taxon>Eukaryota</taxon>
        <taxon>Metazoa</taxon>
        <taxon>Ecdysozoa</taxon>
        <taxon>Arthropoda</taxon>
        <taxon>Hexapoda</taxon>
        <taxon>Insecta</taxon>
        <taxon>Pterygota</taxon>
        <taxon>Neoptera</taxon>
        <taxon>Paraneoptera</taxon>
        <taxon>Hemiptera</taxon>
        <taxon>Heteroptera</taxon>
        <taxon>Panheteroptera</taxon>
        <taxon>Cimicomorpha</taxon>
        <taxon>Reduviidae</taxon>
        <taxon>Triatominae</taxon>
        <taxon>Rhodnius</taxon>
    </lineage>
</organism>
<name>T1HJE7_RHOPR</name>
<evidence type="ECO:0000313" key="4">
    <source>
        <dbReference type="Proteomes" id="UP000015103"/>
    </source>
</evidence>
<dbReference type="InParanoid" id="T1HJE7"/>
<reference evidence="3" key="1">
    <citation type="submission" date="2015-05" db="UniProtKB">
        <authorList>
            <consortium name="EnsemblMetazoa"/>
        </authorList>
    </citation>
    <scope>IDENTIFICATION</scope>
</reference>
<dbReference type="EMBL" id="ACPB03021239">
    <property type="status" value="NOT_ANNOTATED_CDS"/>
    <property type="molecule type" value="Genomic_DNA"/>
</dbReference>
<feature type="compositionally biased region" description="Polar residues" evidence="2">
    <location>
        <begin position="2020"/>
        <end position="2036"/>
    </location>
</feature>
<feature type="region of interest" description="Disordered" evidence="2">
    <location>
        <begin position="1193"/>
        <end position="1248"/>
    </location>
</feature>
<feature type="region of interest" description="Disordered" evidence="2">
    <location>
        <begin position="2001"/>
        <end position="2040"/>
    </location>
</feature>
<feature type="compositionally biased region" description="Polar residues" evidence="2">
    <location>
        <begin position="1367"/>
        <end position="1389"/>
    </location>
</feature>
<feature type="region of interest" description="Disordered" evidence="2">
    <location>
        <begin position="1402"/>
        <end position="1431"/>
    </location>
</feature>
<feature type="coiled-coil region" evidence="1">
    <location>
        <begin position="85"/>
        <end position="129"/>
    </location>
</feature>
<evidence type="ECO:0000256" key="2">
    <source>
        <dbReference type="SAM" id="MobiDB-lite"/>
    </source>
</evidence>
<evidence type="ECO:0000256" key="1">
    <source>
        <dbReference type="SAM" id="Coils"/>
    </source>
</evidence>
<dbReference type="EnsemblMetazoa" id="RPRC004170-RA">
    <property type="protein sequence ID" value="RPRC004170-PA"/>
    <property type="gene ID" value="RPRC004170"/>
</dbReference>
<feature type="compositionally biased region" description="Polar residues" evidence="2">
    <location>
        <begin position="1351"/>
        <end position="1360"/>
    </location>
</feature>
<feature type="compositionally biased region" description="Basic and acidic residues" evidence="2">
    <location>
        <begin position="1226"/>
        <end position="1248"/>
    </location>
</feature>
<dbReference type="VEuPathDB" id="VectorBase:RPRC004170"/>
<evidence type="ECO:0000313" key="3">
    <source>
        <dbReference type="EnsemblMetazoa" id="RPRC004170-PA"/>
    </source>
</evidence>
<accession>T1HJE7</accession>
<sequence>MENSIDCTQCIQLSKRVKEEKVKNNKKKNLINLFKELLYAHDIKLSNFSRTNLRDVYNKYLIDGEHVRQRLSSTLSSLNEITEAYSAANQSNEVFQKKAQDLEAKLKHLEFLNKQLSDYYNQVETQNKKQKSRTLVQFRTAFFQDSCVIPNMDLKVELKSGSPSPIDVRNDKDVNFHSNNTDFSAENSVTFDENSTEERRLDNATSNAIEVSSNLDTEEQDNLTLEQELLKAKDVLDSFSDSETHTEYLDTSDEEDLRVTETSSVKQLLTSCLPDLNIMTEKCNVLVNGYKKVSSEETVKFNATNKFGSGNVLKNGIYNSSSPVDSGIFSANTSPAISDTGVEQDLDCEQEIFKGSSRSMCSNSLLKKSEEVIKESSNTSNCAVDNIFEQDNSGSELPHLTNDCNDSISSLKLVGENVNLIVDHQTVPNIISPLRSLKKNTANNCKNYSGNTHNSITSSDQKHKDIREINESNVMESSQIGDSINFSRDTTKYPEENNESIFFIDEEDENNKTDNIEQINDVVFTTTPESTKCERLNEKKTFIRQNCIFPESKLSLPKPETMRPSSSWFSADENLNWVEKLKLQDSNTIDCDYLCKNFSKSMKLKRRPMKKGKPQKQTNSTLYNNLFKSVTSNGLARNSSTCFRDIKSWANFRVFGDFTEKSGNNENSWNQDDFYTYPNNENLFSNEHTSKKYFSHLRRGFKANYDSFFKYRDNFKEKHTKSQSSLEENKKNSDSLTVTYRLVANDLGYPSHDEILKFTLIHPIVKIIGLKDTCVVVNSLFDLTAKIRMFIDELDRFYEAYTNKKNDREFPSSQWNCQSFFNEHLLDSKHKLPNMKYTCCNGMCERETAFGRVHFHQRDFQTINNPNWNCCQTLYNNINPLLMKTCCNPNSNCNQENIGNSKHNEKCNTSELNNCDRATSALNESLLVSTNSFPTHLSNSRKVARELDKNVSSENTIAFTNVSQKSVLEVCQPNSPESVTSSNIDIPEKSRFSIVTSQNCNNSQELGNKMKKLFMKQIEKPSMIENIQKTETNGFKNVAGNETEHLSYCLSFHGHDCQNAGDILKKDCLNKGVVRFNESQLSRTKPDECNLSLNGKVCRNDGQRMNYRINSGKIAFKDKISLKTNSNHVNSPVEEVDLMNNLSEEVVKNVANEKLESNNVKTFSKVLLRKSLLTPVVSKNNFCKINNNDCHKKTSNASDAVSSNSTSSEKLISEQVEIVPTPTLLKSDRERSSKHPTKGNESDSKITVQKDRIFLERHQISSFSSNEKFKDKERKLVDNSHSVTGKNKTFQHETKEDGNSVKKICKNSFSDLAGTQNRPSNQIVNLKKKNSEIKADVIDKEHEESNEDSTLKTTKNTTGENEIPRNVLNSDPLETSNKSTYHSNQNSGKINCEDITKNVDQKNENDSINKSGIKHNSAVKSKKESTTNKTSCSQNIVTKVKTSKKIDVTETDENIKEIFGNEVTNSKEKVGAGIAVEEEELSAISVTVTSIMKEYKQMRPLSPLPEIEDMELVPEHLSIVASEHLSPVSDMMQNCNTLDHEEEPKSLLPETCSSLNNPSVCNGTTELGNLNMEKIHYFGKTSEELSDLNVSLDVQINNNGKCNTSENNNELMNCTVSQINVSNDIIYEETVIGGSTQSLVVDTLVCQDVMPIGTISNTGTELINNKSSDDDFNGTVNNQNSKCSTSLTVLNLKEREVSELRKESLPTSTILHQEVNLEEKDNNYNPNIYDVDYIEGRLINNDLELSGVCSSTNEAEFPKRSEIGELANRGSSCVELRSTSCSSIEEAASDILNPKTLISVGKEMEHSPSKEADNSTLITTIKDRLRPRKSSLAVSPVRVYSRRLNRKSCSPKHNKLSNVDTDEIEKSLFKKKEVISEINIYGTSEELSNAESKLEDISINQPKHPQKSEDERGLNELYQEISDLIPLDFKADETKLSFDSQTKLCYLPTSDSSVLDVNINVRNEEKDKTRFEKERCGSDERKEQETQSICIGFYRDISEEKEGLKSTTQNESESKKESPNFMNDSDLHSGNPTYSNELDPFRSTVSPLLTYGRKADKRKVCSNDSNFNSKVPRTISSQEIVECKGDNAMRVTLRYITDKLLQEGKPPTAKKKKSVIKISDKRIKSYIDSYVATSSENCEKLHAIIDELSIFDVKIVASVILETIIGDKQEMMAPIGSNRMPPLTQVQKRLLMLTISLAQHNKQVYDEVLNSLEESLASFRDKTLN</sequence>
<dbReference type="Proteomes" id="UP000015103">
    <property type="component" value="Unassembled WGS sequence"/>
</dbReference>
<keyword evidence="1" id="KW-0175">Coiled coil</keyword>